<feature type="binding site" evidence="2">
    <location>
        <begin position="710"/>
        <end position="717"/>
    </location>
    <ligand>
        <name>ATP</name>
        <dbReference type="ChEBI" id="CHEBI:30616"/>
    </ligand>
</feature>
<feature type="compositionally biased region" description="Low complexity" evidence="3">
    <location>
        <begin position="498"/>
        <end position="518"/>
    </location>
</feature>
<dbReference type="Gene3D" id="2.60.200.20">
    <property type="match status" value="1"/>
</dbReference>
<feature type="compositionally biased region" description="Gly residues" evidence="3">
    <location>
        <begin position="244"/>
        <end position="266"/>
    </location>
</feature>
<comment type="caution">
    <text evidence="6">The sequence shown here is derived from an EMBL/GenBank/DDBJ whole genome shotgun (WGS) entry which is preliminary data.</text>
</comment>
<dbReference type="Pfam" id="PF00498">
    <property type="entry name" value="FHA"/>
    <property type="match status" value="1"/>
</dbReference>
<dbReference type="SUPFAM" id="SSF49879">
    <property type="entry name" value="SMAD/FHA domain"/>
    <property type="match status" value="1"/>
</dbReference>
<dbReference type="InterPro" id="IPR000253">
    <property type="entry name" value="FHA_dom"/>
</dbReference>
<dbReference type="Gene3D" id="3.40.50.300">
    <property type="entry name" value="P-loop containing nucleotide triphosphate hydrolases"/>
    <property type="match status" value="2"/>
</dbReference>
<name>A0A931B8L2_9ACTN</name>
<dbReference type="InterPro" id="IPR050923">
    <property type="entry name" value="Cell_Proc_Reg/RNA_Proc"/>
</dbReference>
<keyword evidence="7" id="KW-1185">Reference proteome</keyword>
<feature type="region of interest" description="Disordered" evidence="3">
    <location>
        <begin position="224"/>
        <end position="326"/>
    </location>
</feature>
<dbReference type="PROSITE" id="PS50901">
    <property type="entry name" value="FTSK"/>
    <property type="match status" value="1"/>
</dbReference>
<feature type="domain" description="FtsK" evidence="5">
    <location>
        <begin position="695"/>
        <end position="911"/>
    </location>
</feature>
<dbReference type="CDD" id="cd00060">
    <property type="entry name" value="FHA"/>
    <property type="match status" value="1"/>
</dbReference>
<feature type="compositionally biased region" description="Low complexity" evidence="3">
    <location>
        <begin position="820"/>
        <end position="833"/>
    </location>
</feature>
<dbReference type="SUPFAM" id="SSF52540">
    <property type="entry name" value="P-loop containing nucleoside triphosphate hydrolases"/>
    <property type="match status" value="1"/>
</dbReference>
<dbReference type="PROSITE" id="PS50006">
    <property type="entry name" value="FHA_DOMAIN"/>
    <property type="match status" value="1"/>
</dbReference>
<keyword evidence="1" id="KW-0597">Phosphoprotein</keyword>
<protein>
    <submittedName>
        <fullName evidence="6">FHA domain-containing protein</fullName>
    </submittedName>
</protein>
<sequence>MQIRLTVLGPRESGSPSQTAHTSHPHAATARHSGGGPSAPAADVLVSAPVGTTLGAVAGALAGAVGARPGGRAGRAATHIHLYAQGRRLDEHTVLGHPPLVDGAVLRLDAPDPDDAAEPGGTTTALHVVGGPDAGGIHLLHPGRVVVGRSSDADVPLDDPDVSRFHLALEVGADGRVTVADTGSTNGTELDGRTVGSEPRPVPPGALISLGESALRVVPASPDRAEVLPDGHGTVQVPTRGGAFASGGGAGGQGAGGGSGSQGGPTGRTASGTGMLPPVSEAGSPRPHSPAPQRPSGASAASASDAPSGHPVGGSSDNRPQLTHGRGFRIGLGLRRPAQPAAVVPAQAPPRDSGRWPDPAEMLLTAIGPGPRLWERTLDHPDALVLRLGTRAHTPVTLDLRAAGSLGLTGPRPRLTGLVRALLAQLAVLHAPSALELVLISADESRPLDDRTDAWSWLPWLPHLRPTHGQPCRALTAFDSQQALARLAELAPGWGEDAQAGGAAGHVSSSASGHGHPSPRGRATVVVIDGDPGSEDAREAIAELLAHGPARGIHVLHLDEYPEALPQGCGAVVQISGEVGTLLDMERPVPSAGSAARGAAGQHRAAPERELVAGVALDAVGAAWAGRLARALAPLREQDAARRPGSARTALPEAARLLDLLGLDLVTPAKISARWADLRISSGDVPTATVGVARDGGYSFDLTDHLLIGGAPQSGRTELLRSLLASLAVAERPDRLGLLLIEGRPPQDPAHGLAPAVELPHVIGHVATTDGPLLRDAAQALSAELDRRASLLQGRSFAAWHAERALARLAPPRRPADDYPQQAPQGTQGAQGAVAVEAEPLPHLIVAVDDWDALLGSPLAHVLEDVAQRGPRLGVRLAVTTAHPERGAGTAVDEAAQLRVALRIDSPVASALLIHVEDAAALTDDQPGRGLARHPDGGVTAFQSARITGRIPRTATLRPTVTPLDWTTLGEPPTQRPVRELGNGPTDLALLASALQRAAESLGAPPIPRLL</sequence>
<accession>A0A931B8L2</accession>
<evidence type="ECO:0000313" key="7">
    <source>
        <dbReference type="Proteomes" id="UP000657385"/>
    </source>
</evidence>
<evidence type="ECO:0000256" key="2">
    <source>
        <dbReference type="PROSITE-ProRule" id="PRU00289"/>
    </source>
</evidence>
<dbReference type="EMBL" id="JADPRT010000016">
    <property type="protein sequence ID" value="MBF9072489.1"/>
    <property type="molecule type" value="Genomic_DNA"/>
</dbReference>
<proteinExistence type="predicted"/>
<dbReference type="SMART" id="SM00240">
    <property type="entry name" value="FHA"/>
    <property type="match status" value="1"/>
</dbReference>
<feature type="compositionally biased region" description="Low complexity" evidence="3">
    <location>
        <begin position="294"/>
        <end position="308"/>
    </location>
</feature>
<feature type="domain" description="FHA" evidence="4">
    <location>
        <begin position="145"/>
        <end position="195"/>
    </location>
</feature>
<dbReference type="GO" id="GO:0005524">
    <property type="term" value="F:ATP binding"/>
    <property type="evidence" value="ECO:0007669"/>
    <property type="project" value="UniProtKB-UniRule"/>
</dbReference>
<dbReference type="InterPro" id="IPR002543">
    <property type="entry name" value="FtsK_dom"/>
</dbReference>
<feature type="region of interest" description="Disordered" evidence="3">
    <location>
        <begin position="498"/>
        <end position="523"/>
    </location>
</feature>
<dbReference type="GO" id="GO:0003677">
    <property type="term" value="F:DNA binding"/>
    <property type="evidence" value="ECO:0007669"/>
    <property type="project" value="InterPro"/>
</dbReference>
<dbReference type="InterPro" id="IPR008984">
    <property type="entry name" value="SMAD_FHA_dom_sf"/>
</dbReference>
<organism evidence="6 7">
    <name type="scientific">Streptacidiphilus fuscans</name>
    <dbReference type="NCBI Taxonomy" id="2789292"/>
    <lineage>
        <taxon>Bacteria</taxon>
        <taxon>Bacillati</taxon>
        <taxon>Actinomycetota</taxon>
        <taxon>Actinomycetes</taxon>
        <taxon>Kitasatosporales</taxon>
        <taxon>Streptomycetaceae</taxon>
        <taxon>Streptacidiphilus</taxon>
    </lineage>
</organism>
<feature type="compositionally biased region" description="Low complexity" evidence="3">
    <location>
        <begin position="17"/>
        <end position="32"/>
    </location>
</feature>
<feature type="region of interest" description="Disordered" evidence="3">
    <location>
        <begin position="1"/>
        <end position="41"/>
    </location>
</feature>
<dbReference type="RefSeq" id="WP_196197643.1">
    <property type="nucleotide sequence ID" value="NZ_JADPRT010000016.1"/>
</dbReference>
<dbReference type="Proteomes" id="UP000657385">
    <property type="component" value="Unassembled WGS sequence"/>
</dbReference>
<dbReference type="AlphaFoldDB" id="A0A931B8L2"/>
<feature type="region of interest" description="Disordered" evidence="3">
    <location>
        <begin position="810"/>
        <end position="833"/>
    </location>
</feature>
<keyword evidence="2" id="KW-0067">ATP-binding</keyword>
<evidence type="ECO:0000256" key="3">
    <source>
        <dbReference type="SAM" id="MobiDB-lite"/>
    </source>
</evidence>
<dbReference type="Pfam" id="PF01580">
    <property type="entry name" value="FtsK_SpoIIIE"/>
    <property type="match status" value="1"/>
</dbReference>
<keyword evidence="2" id="KW-0547">Nucleotide-binding</keyword>
<gene>
    <name evidence="6" type="ORF">I2501_31160</name>
</gene>
<dbReference type="InterPro" id="IPR027417">
    <property type="entry name" value="P-loop_NTPase"/>
</dbReference>
<evidence type="ECO:0000256" key="1">
    <source>
        <dbReference type="ARBA" id="ARBA00022553"/>
    </source>
</evidence>
<evidence type="ECO:0000313" key="6">
    <source>
        <dbReference type="EMBL" id="MBF9072489.1"/>
    </source>
</evidence>
<feature type="region of interest" description="Disordered" evidence="3">
    <location>
        <begin position="182"/>
        <end position="202"/>
    </location>
</feature>
<evidence type="ECO:0000259" key="4">
    <source>
        <dbReference type="PROSITE" id="PS50006"/>
    </source>
</evidence>
<evidence type="ECO:0000259" key="5">
    <source>
        <dbReference type="PROSITE" id="PS50901"/>
    </source>
</evidence>
<dbReference type="PANTHER" id="PTHR23308">
    <property type="entry name" value="NUCLEAR INHIBITOR OF PROTEIN PHOSPHATASE-1"/>
    <property type="match status" value="1"/>
</dbReference>
<reference evidence="6" key="1">
    <citation type="submission" date="2020-11" db="EMBL/GenBank/DDBJ databases">
        <title>Isolation and identification of active actinomycetes.</title>
        <authorList>
            <person name="Yu B."/>
        </authorList>
    </citation>
    <scope>NUCLEOTIDE SEQUENCE</scope>
    <source>
        <strain evidence="6">NEAU-YB345</strain>
    </source>
</reference>